<feature type="compositionally biased region" description="Polar residues" evidence="3">
    <location>
        <begin position="443"/>
        <end position="456"/>
    </location>
</feature>
<evidence type="ECO:0000313" key="5">
    <source>
        <dbReference type="EMBL" id="AWP19016.1"/>
    </source>
</evidence>
<dbReference type="PROSITE" id="PS50108">
    <property type="entry name" value="CRIB"/>
    <property type="match status" value="1"/>
</dbReference>
<dbReference type="GO" id="GO:0008360">
    <property type="term" value="P:regulation of cell shape"/>
    <property type="evidence" value="ECO:0007669"/>
    <property type="project" value="TreeGrafter"/>
</dbReference>
<feature type="compositionally biased region" description="Low complexity" evidence="3">
    <location>
        <begin position="406"/>
        <end position="416"/>
    </location>
</feature>
<dbReference type="EMBL" id="CP026261">
    <property type="protein sequence ID" value="AWP19016.1"/>
    <property type="molecule type" value="Genomic_DNA"/>
</dbReference>
<dbReference type="InterPro" id="IPR029273">
    <property type="entry name" value="Cdc42_effect-like"/>
</dbReference>
<dbReference type="GO" id="GO:0031274">
    <property type="term" value="P:positive regulation of pseudopodium assembly"/>
    <property type="evidence" value="ECO:0007669"/>
    <property type="project" value="TreeGrafter"/>
</dbReference>
<dbReference type="InterPro" id="IPR051296">
    <property type="entry name" value="Cdc42_Effector_BORG/CEP"/>
</dbReference>
<protein>
    <submittedName>
        <fullName evidence="5">Putative cdc42 effector protein 4-like</fullName>
    </submittedName>
</protein>
<comment type="similarity">
    <text evidence="2">Belongs to the BORG/CEP family.</text>
</comment>
<feature type="compositionally biased region" description="Low complexity" evidence="3">
    <location>
        <begin position="254"/>
        <end position="263"/>
    </location>
</feature>
<dbReference type="GO" id="GO:0030838">
    <property type="term" value="P:positive regulation of actin filament polymerization"/>
    <property type="evidence" value="ECO:0007669"/>
    <property type="project" value="TreeGrafter"/>
</dbReference>
<keyword evidence="6" id="KW-1185">Reference proteome</keyword>
<proteinExistence type="inferred from homology"/>
<dbReference type="Proteomes" id="UP000246464">
    <property type="component" value="Chromosome 19"/>
</dbReference>
<evidence type="ECO:0000259" key="4">
    <source>
        <dbReference type="PROSITE" id="PS50108"/>
    </source>
</evidence>
<dbReference type="GO" id="GO:0031267">
    <property type="term" value="F:small GTPase binding"/>
    <property type="evidence" value="ECO:0007669"/>
    <property type="project" value="TreeGrafter"/>
</dbReference>
<evidence type="ECO:0000313" key="6">
    <source>
        <dbReference type="Proteomes" id="UP000246464"/>
    </source>
</evidence>
<dbReference type="GO" id="GO:0007266">
    <property type="term" value="P:Rho protein signal transduction"/>
    <property type="evidence" value="ECO:0007669"/>
    <property type="project" value="TreeGrafter"/>
</dbReference>
<gene>
    <name evidence="5" type="ORF">SMAX5B_020740</name>
</gene>
<evidence type="ECO:0000256" key="1">
    <source>
        <dbReference type="ARBA" id="ARBA00004184"/>
    </source>
</evidence>
<accession>A0A2U9CTM0</accession>
<sequence length="479" mass="52117">MLAACVFKEPCKEGVFTRTTQAAAAVIVVVRVSQPPLDERTLVVKKPLGASQWQRRPAFVNGMLEPALRCNEIDAPVDVVTMEISDDTPGLGPVMNQALHPRSGRSFHKLTGSFLLPLRAKEKDNSSATMPILKQLVSGSKTKHRSRTDLTREMISAPLGDFRHTMHVGRSGDAFGDTSFLSTRSGEPPPETTSFPRSPRPGLLSRTFRSSKRSQSVTRVDQQRDNVEVTGGSPACVKNAMSLPFLNDEDRGNSMVSKSLSSSPLNMQHGEGDGRGAAAAAHFLELEERNFGELTELPENSHHCGGGMKHAVSVMSFHVDLGPSMMGDILGVMEKEDDDLGYEEGKSSEGHASPPLSAHGEEEDSVEKGIDEDTEEQMEEEEEQAELQLQRAMHPASSIERQPESGGPYTPEYTPETRPKHLQHLDSSSMSSSGSAALDEKPNSQTYAGDTDSATFSAPPEEESNFSSFLDDEDDEIHV</sequence>
<dbReference type="GO" id="GO:0012505">
    <property type="term" value="C:endomembrane system"/>
    <property type="evidence" value="ECO:0007669"/>
    <property type="project" value="UniProtKB-SubCell"/>
</dbReference>
<dbReference type="InterPro" id="IPR000095">
    <property type="entry name" value="CRIB_dom"/>
</dbReference>
<feature type="compositionally biased region" description="Acidic residues" evidence="3">
    <location>
        <begin position="372"/>
        <end position="385"/>
    </location>
</feature>
<name>A0A2U9CTM0_SCOMX</name>
<dbReference type="AlphaFoldDB" id="A0A2U9CTM0"/>
<dbReference type="GO" id="GO:0005737">
    <property type="term" value="C:cytoplasm"/>
    <property type="evidence" value="ECO:0007669"/>
    <property type="project" value="TreeGrafter"/>
</dbReference>
<evidence type="ECO:0000256" key="2">
    <source>
        <dbReference type="ARBA" id="ARBA00010770"/>
    </source>
</evidence>
<reference evidence="5 6" key="1">
    <citation type="submission" date="2017-12" db="EMBL/GenBank/DDBJ databases">
        <title>Integrating genomic resources of turbot (Scophthalmus maximus) in depth evaluation of genetic and physical mapping variation across individuals.</title>
        <authorList>
            <person name="Martinez P."/>
        </authorList>
    </citation>
    <scope>NUCLEOTIDE SEQUENCE [LARGE SCALE GENOMIC DNA]</scope>
</reference>
<feature type="compositionally biased region" description="Acidic residues" evidence="3">
    <location>
        <begin position="460"/>
        <end position="479"/>
    </location>
</feature>
<dbReference type="Pfam" id="PF14957">
    <property type="entry name" value="BORG_CEP"/>
    <property type="match status" value="1"/>
</dbReference>
<dbReference type="PANTHER" id="PTHR15344">
    <property type="entry name" value="CDC42 EFFECTOR PROTEIN BORG"/>
    <property type="match status" value="1"/>
</dbReference>
<dbReference type="PANTHER" id="PTHR15344:SF19">
    <property type="entry name" value="CDC42 EFFECTOR PROTEIN (RHO GTPASE BINDING) 4"/>
    <property type="match status" value="1"/>
</dbReference>
<dbReference type="GO" id="GO:0005886">
    <property type="term" value="C:plasma membrane"/>
    <property type="evidence" value="ECO:0007669"/>
    <property type="project" value="TreeGrafter"/>
</dbReference>
<comment type="subcellular location">
    <subcellularLocation>
        <location evidence="1">Endomembrane system</location>
        <topology evidence="1">Peripheral membrane protein</topology>
    </subcellularLocation>
</comment>
<feature type="domain" description="CRIB" evidence="4">
    <location>
        <begin position="155"/>
        <end position="169"/>
    </location>
</feature>
<dbReference type="GO" id="GO:0005856">
    <property type="term" value="C:cytoskeleton"/>
    <property type="evidence" value="ECO:0007669"/>
    <property type="project" value="TreeGrafter"/>
</dbReference>
<organism evidence="5 6">
    <name type="scientific">Scophthalmus maximus</name>
    <name type="common">Turbot</name>
    <name type="synonym">Psetta maxima</name>
    <dbReference type="NCBI Taxonomy" id="52904"/>
    <lineage>
        <taxon>Eukaryota</taxon>
        <taxon>Metazoa</taxon>
        <taxon>Chordata</taxon>
        <taxon>Craniata</taxon>
        <taxon>Vertebrata</taxon>
        <taxon>Euteleostomi</taxon>
        <taxon>Actinopterygii</taxon>
        <taxon>Neopterygii</taxon>
        <taxon>Teleostei</taxon>
        <taxon>Neoteleostei</taxon>
        <taxon>Acanthomorphata</taxon>
        <taxon>Carangaria</taxon>
        <taxon>Pleuronectiformes</taxon>
        <taxon>Pleuronectoidei</taxon>
        <taxon>Scophthalmidae</taxon>
        <taxon>Scophthalmus</taxon>
    </lineage>
</organism>
<feature type="region of interest" description="Disordered" evidence="3">
    <location>
        <begin position="173"/>
        <end position="233"/>
    </location>
</feature>
<evidence type="ECO:0000256" key="3">
    <source>
        <dbReference type="SAM" id="MobiDB-lite"/>
    </source>
</evidence>
<dbReference type="STRING" id="52904.ENSSMAP00000001891"/>
<feature type="region of interest" description="Disordered" evidence="3">
    <location>
        <begin position="252"/>
        <end position="274"/>
    </location>
</feature>
<dbReference type="SMART" id="SM00285">
    <property type="entry name" value="PBD"/>
    <property type="match status" value="1"/>
</dbReference>
<dbReference type="Pfam" id="PF00786">
    <property type="entry name" value="PBD"/>
    <property type="match status" value="1"/>
</dbReference>
<feature type="region of interest" description="Disordered" evidence="3">
    <location>
        <begin position="338"/>
        <end position="479"/>
    </location>
</feature>